<evidence type="ECO:0000313" key="3">
    <source>
        <dbReference type="Proteomes" id="UP000286701"/>
    </source>
</evidence>
<dbReference type="Gene3D" id="3.40.50.880">
    <property type="match status" value="1"/>
</dbReference>
<dbReference type="Pfam" id="PF01965">
    <property type="entry name" value="DJ-1_PfpI"/>
    <property type="match status" value="1"/>
</dbReference>
<dbReference type="InterPro" id="IPR002818">
    <property type="entry name" value="DJ-1/PfpI"/>
</dbReference>
<dbReference type="EMBL" id="SBIW01000003">
    <property type="protein sequence ID" value="RWY53855.1"/>
    <property type="molecule type" value="Genomic_DNA"/>
</dbReference>
<comment type="caution">
    <text evidence="2">The sequence shown here is derived from an EMBL/GenBank/DDBJ whole genome shotgun (WGS) entry which is preliminary data.</text>
</comment>
<evidence type="ECO:0000313" key="2">
    <source>
        <dbReference type="EMBL" id="RWY53855.1"/>
    </source>
</evidence>
<dbReference type="PANTHER" id="PTHR43130">
    <property type="entry name" value="ARAC-FAMILY TRANSCRIPTIONAL REGULATOR"/>
    <property type="match status" value="1"/>
</dbReference>
<dbReference type="PANTHER" id="PTHR43130:SF3">
    <property type="entry name" value="HTH-TYPE TRANSCRIPTIONAL REGULATOR RV1931C"/>
    <property type="match status" value="1"/>
</dbReference>
<dbReference type="Proteomes" id="UP000286701">
    <property type="component" value="Unassembled WGS sequence"/>
</dbReference>
<proteinExistence type="predicted"/>
<dbReference type="InterPro" id="IPR029062">
    <property type="entry name" value="Class_I_gatase-like"/>
</dbReference>
<name>A0A444MQH2_9SPHI</name>
<sequence length="392" mass="43333">MKKFKKVLLISLSTVIVAGSTLVLLLQPIIALGQLPSYSGDNKFDWKKPAYDPSKKTVLIIADNKVTEMFDMLAPFYLFNTTGKLNVFIVAKEKAPVGIKKDLFILPQLTFHEADSMKLVADVIVIPALSKRDEKQDLILISFIKDHFTPTTKILAVCDGASTAAATGIFDGKPITCHASDFEMVRSHFPKPQWIQQVNVAHSGNLYSTAGVSNAVEGALMVINDLFGSETMHSAANDIHYPHPEILTNHLSTAISFGNEFTAVTKVVVEKNRRLGLLLQEGINEFEMVSIIDTYNRSFPKSFKCFTPSDATVHTKFGLALVSTGGNNTKDLDEVHVLSLDNKEAINSLLGSAEIVRYDTKKQYPIDACLERIGKLYGDKFQNVVKLMLDYN</sequence>
<reference evidence="2 3" key="1">
    <citation type="submission" date="2019-01" db="EMBL/GenBank/DDBJ databases">
        <title>Mucilaginibacter antarcticum sp. nov., isolated from antarctic soil.</title>
        <authorList>
            <person name="Yan Y.-Q."/>
            <person name="Du Z.-J."/>
        </authorList>
    </citation>
    <scope>NUCLEOTIDE SEQUENCE [LARGE SCALE GENOMIC DNA]</scope>
    <source>
        <strain evidence="2 3">F01003</strain>
    </source>
</reference>
<accession>A0A444MQH2</accession>
<dbReference type="InterPro" id="IPR052158">
    <property type="entry name" value="INH-QAR"/>
</dbReference>
<dbReference type="SUPFAM" id="SSF52317">
    <property type="entry name" value="Class I glutamine amidotransferase-like"/>
    <property type="match status" value="1"/>
</dbReference>
<organism evidence="2 3">
    <name type="scientific">Mucilaginibacter gilvus</name>
    <dbReference type="NCBI Taxonomy" id="2305909"/>
    <lineage>
        <taxon>Bacteria</taxon>
        <taxon>Pseudomonadati</taxon>
        <taxon>Bacteroidota</taxon>
        <taxon>Sphingobacteriia</taxon>
        <taxon>Sphingobacteriales</taxon>
        <taxon>Sphingobacteriaceae</taxon>
        <taxon>Mucilaginibacter</taxon>
    </lineage>
</organism>
<dbReference type="AlphaFoldDB" id="A0A444MQH2"/>
<evidence type="ECO:0000259" key="1">
    <source>
        <dbReference type="Pfam" id="PF01965"/>
    </source>
</evidence>
<protein>
    <recommendedName>
        <fullName evidence="1">DJ-1/PfpI domain-containing protein</fullName>
    </recommendedName>
</protein>
<dbReference type="RefSeq" id="WP_128533288.1">
    <property type="nucleotide sequence ID" value="NZ_SBIW01000003.1"/>
</dbReference>
<gene>
    <name evidence="2" type="ORF">EPL05_07240</name>
</gene>
<keyword evidence="3" id="KW-1185">Reference proteome</keyword>
<dbReference type="OrthoDB" id="6382410at2"/>
<feature type="domain" description="DJ-1/PfpI" evidence="1">
    <location>
        <begin position="56"/>
        <end position="221"/>
    </location>
</feature>